<comment type="similarity">
    <text evidence="1">Belongs to the thymidine kinase family.</text>
</comment>
<dbReference type="Gene3D" id="3.40.50.300">
    <property type="entry name" value="P-loop containing nucleotide triphosphate hydrolases"/>
    <property type="match status" value="1"/>
</dbReference>
<evidence type="ECO:0000256" key="7">
    <source>
        <dbReference type="ARBA" id="ARBA00022777"/>
    </source>
</evidence>
<keyword evidence="6" id="KW-0547">Nucleotide-binding</keyword>
<organism evidence="11">
    <name type="scientific">viral metagenome</name>
    <dbReference type="NCBI Taxonomy" id="1070528"/>
    <lineage>
        <taxon>unclassified sequences</taxon>
        <taxon>metagenomes</taxon>
        <taxon>organismal metagenomes</taxon>
    </lineage>
</organism>
<comment type="catalytic activity">
    <reaction evidence="10">
        <text>thymidine + ATP = dTMP + ADP + H(+)</text>
        <dbReference type="Rhea" id="RHEA:19129"/>
        <dbReference type="ChEBI" id="CHEBI:15378"/>
        <dbReference type="ChEBI" id="CHEBI:17748"/>
        <dbReference type="ChEBI" id="CHEBI:30616"/>
        <dbReference type="ChEBI" id="CHEBI:63528"/>
        <dbReference type="ChEBI" id="CHEBI:456216"/>
        <dbReference type="EC" id="2.7.1.21"/>
    </reaction>
</comment>
<evidence type="ECO:0000313" key="11">
    <source>
        <dbReference type="EMBL" id="QHT99813.1"/>
    </source>
</evidence>
<dbReference type="AlphaFoldDB" id="A0A6C0J850"/>
<dbReference type="SUPFAM" id="SSF57716">
    <property type="entry name" value="Glucocorticoid receptor-like (DNA-binding domain)"/>
    <property type="match status" value="1"/>
</dbReference>
<dbReference type="Pfam" id="PF00265">
    <property type="entry name" value="TK"/>
    <property type="match status" value="1"/>
</dbReference>
<evidence type="ECO:0000256" key="9">
    <source>
        <dbReference type="ARBA" id="ARBA00022840"/>
    </source>
</evidence>
<keyword evidence="9" id="KW-0067">ATP-binding</keyword>
<proteinExistence type="inferred from homology"/>
<evidence type="ECO:0000256" key="10">
    <source>
        <dbReference type="ARBA" id="ARBA00048254"/>
    </source>
</evidence>
<keyword evidence="5" id="KW-0479">Metal-binding</keyword>
<evidence type="ECO:0000256" key="3">
    <source>
        <dbReference type="ARBA" id="ARBA00022634"/>
    </source>
</evidence>
<dbReference type="FunFam" id="3.40.50.300:FF:000948">
    <property type="entry name" value="Thymidine kinase"/>
    <property type="match status" value="1"/>
</dbReference>
<evidence type="ECO:0000256" key="6">
    <source>
        <dbReference type="ARBA" id="ARBA00022741"/>
    </source>
</evidence>
<dbReference type="InterPro" id="IPR001267">
    <property type="entry name" value="Thymidine_kinase"/>
</dbReference>
<name>A0A6C0J850_9ZZZZ</name>
<evidence type="ECO:0000256" key="8">
    <source>
        <dbReference type="ARBA" id="ARBA00022833"/>
    </source>
</evidence>
<accession>A0A6C0J850</accession>
<dbReference type="InterPro" id="IPR027417">
    <property type="entry name" value="P-loop_NTPase"/>
</dbReference>
<dbReference type="GO" id="GO:0046104">
    <property type="term" value="P:thymidine metabolic process"/>
    <property type="evidence" value="ECO:0007669"/>
    <property type="project" value="TreeGrafter"/>
</dbReference>
<dbReference type="SUPFAM" id="SSF52540">
    <property type="entry name" value="P-loop containing nucleoside triphosphate hydrolases"/>
    <property type="match status" value="1"/>
</dbReference>
<dbReference type="GO" id="GO:0046872">
    <property type="term" value="F:metal ion binding"/>
    <property type="evidence" value="ECO:0007669"/>
    <property type="project" value="UniProtKB-KW"/>
</dbReference>
<dbReference type="PANTHER" id="PTHR11441:SF0">
    <property type="entry name" value="THYMIDINE KINASE, CYTOSOLIC"/>
    <property type="match status" value="1"/>
</dbReference>
<dbReference type="Gene3D" id="3.30.60.20">
    <property type="match status" value="1"/>
</dbReference>
<evidence type="ECO:0000256" key="1">
    <source>
        <dbReference type="ARBA" id="ARBA00007587"/>
    </source>
</evidence>
<dbReference type="PANTHER" id="PTHR11441">
    <property type="entry name" value="THYMIDINE KINASE"/>
    <property type="match status" value="1"/>
</dbReference>
<dbReference type="GO" id="GO:0071897">
    <property type="term" value="P:DNA biosynthetic process"/>
    <property type="evidence" value="ECO:0007669"/>
    <property type="project" value="UniProtKB-KW"/>
</dbReference>
<reference evidence="11" key="1">
    <citation type="journal article" date="2020" name="Nature">
        <title>Giant virus diversity and host interactions through global metagenomics.</title>
        <authorList>
            <person name="Schulz F."/>
            <person name="Roux S."/>
            <person name="Paez-Espino D."/>
            <person name="Jungbluth S."/>
            <person name="Walsh D.A."/>
            <person name="Denef V.J."/>
            <person name="McMahon K.D."/>
            <person name="Konstantinidis K.T."/>
            <person name="Eloe-Fadrosh E.A."/>
            <person name="Kyrpides N.C."/>
            <person name="Woyke T."/>
        </authorList>
    </citation>
    <scope>NUCLEOTIDE SEQUENCE</scope>
    <source>
        <strain evidence="11">GVMAG-M-3300025727-45</strain>
    </source>
</reference>
<dbReference type="GO" id="GO:0005524">
    <property type="term" value="F:ATP binding"/>
    <property type="evidence" value="ECO:0007669"/>
    <property type="project" value="UniProtKB-KW"/>
</dbReference>
<evidence type="ECO:0000256" key="4">
    <source>
        <dbReference type="ARBA" id="ARBA00022679"/>
    </source>
</evidence>
<dbReference type="PIRSF" id="PIRSF035805">
    <property type="entry name" value="TK_cell"/>
    <property type="match status" value="1"/>
</dbReference>
<keyword evidence="4" id="KW-0808">Transferase</keyword>
<keyword evidence="7" id="KW-0418">Kinase</keyword>
<protein>
    <recommendedName>
        <fullName evidence="2">thymidine kinase</fullName>
        <ecNumber evidence="2">2.7.1.21</ecNumber>
    </recommendedName>
</protein>
<sequence length="182" mass="20756">MQRGNISLILGPMFSGKTSELFRRIRRERIAKKKCLIVKYAHDNRYSDEQASTHDLFKMNCISVVCLNDIKDCPEIENVDVIGIDEGQFFKDIVDTVLYWTTEKNINVIISGLDGNYKREPFGHLLELIPRCTKLDKLCAVCVDCGNEAPFTKRTLLSDDEVLIGGSEMYVASCINCYFKNQ</sequence>
<dbReference type="EMBL" id="MN740317">
    <property type="protein sequence ID" value="QHT99813.1"/>
    <property type="molecule type" value="Genomic_DNA"/>
</dbReference>
<evidence type="ECO:0000256" key="5">
    <source>
        <dbReference type="ARBA" id="ARBA00022723"/>
    </source>
</evidence>
<keyword evidence="8" id="KW-0862">Zinc</keyword>
<evidence type="ECO:0000256" key="2">
    <source>
        <dbReference type="ARBA" id="ARBA00012118"/>
    </source>
</evidence>
<dbReference type="EC" id="2.7.1.21" evidence="2"/>
<dbReference type="GO" id="GO:0004797">
    <property type="term" value="F:thymidine kinase activity"/>
    <property type="evidence" value="ECO:0007669"/>
    <property type="project" value="UniProtKB-EC"/>
</dbReference>
<keyword evidence="3" id="KW-0237">DNA synthesis</keyword>